<comment type="caution">
    <text evidence="1">The sequence shown here is derived from an EMBL/GenBank/DDBJ whole genome shotgun (WGS) entry which is preliminary data.</text>
</comment>
<organism evidence="1 2">
    <name type="scientific">Paraglomus occultum</name>
    <dbReference type="NCBI Taxonomy" id="144539"/>
    <lineage>
        <taxon>Eukaryota</taxon>
        <taxon>Fungi</taxon>
        <taxon>Fungi incertae sedis</taxon>
        <taxon>Mucoromycota</taxon>
        <taxon>Glomeromycotina</taxon>
        <taxon>Glomeromycetes</taxon>
        <taxon>Paraglomerales</taxon>
        <taxon>Paraglomeraceae</taxon>
        <taxon>Paraglomus</taxon>
    </lineage>
</organism>
<sequence>MARQLDRVFVLPNVGRSRLAACHSFTFDFYYSLELIQQSSPNITFITQNQFLQWNQEMKAIGAETPTAHLVHLYSEHIKSPKLASDLVDFEPYQRKFCLQPFDNLRYSKEGDRVIEDIIVTPKYGFRSQENQAKVTPAIIRSLQSVKSDVMLIRCDSYWMIDGPNPPEFVYADHWAEQAKAAAGLLYPYIAIHWRMETANPDYLYQCSQNLVKYIQRAKARTGIANVYISTDYPIDGGYQRSGTFHNITQEHHRAAELLKNSVNLYTWERIKSSLPFFNETKFLTHGKDLDDAHGTLALTEKLILAYANWFVSGPRECCRFESSYTSQVVDERAKIIERQPIDAATNSKLWNLRDFWNYE</sequence>
<name>A0A9N9D844_9GLOM</name>
<dbReference type="Gene3D" id="3.40.50.11350">
    <property type="match status" value="1"/>
</dbReference>
<dbReference type="OrthoDB" id="2020419at2759"/>
<gene>
    <name evidence="1" type="ORF">POCULU_LOCUS8911</name>
</gene>
<protein>
    <submittedName>
        <fullName evidence="1">9482_t:CDS:1</fullName>
    </submittedName>
</protein>
<evidence type="ECO:0000313" key="2">
    <source>
        <dbReference type="Proteomes" id="UP000789572"/>
    </source>
</evidence>
<reference evidence="1" key="1">
    <citation type="submission" date="2021-06" db="EMBL/GenBank/DDBJ databases">
        <authorList>
            <person name="Kallberg Y."/>
            <person name="Tangrot J."/>
            <person name="Rosling A."/>
        </authorList>
    </citation>
    <scope>NUCLEOTIDE SEQUENCE</scope>
    <source>
        <strain evidence="1">IA702</strain>
    </source>
</reference>
<keyword evidence="2" id="KW-1185">Reference proteome</keyword>
<accession>A0A9N9D844</accession>
<dbReference type="Proteomes" id="UP000789572">
    <property type="component" value="Unassembled WGS sequence"/>
</dbReference>
<proteinExistence type="predicted"/>
<dbReference type="EMBL" id="CAJVPJ010002904">
    <property type="protein sequence ID" value="CAG8631373.1"/>
    <property type="molecule type" value="Genomic_DNA"/>
</dbReference>
<dbReference type="AlphaFoldDB" id="A0A9N9D844"/>
<evidence type="ECO:0000313" key="1">
    <source>
        <dbReference type="EMBL" id="CAG8631373.1"/>
    </source>
</evidence>